<dbReference type="OrthoDB" id="711708at2"/>
<keyword evidence="1" id="KW-1133">Transmembrane helix</keyword>
<proteinExistence type="predicted"/>
<protein>
    <submittedName>
        <fullName evidence="2">Uncharacterized protein</fullName>
    </submittedName>
</protein>
<dbReference type="EnsemblBacteria" id="ABF41640">
    <property type="protein sequence ID" value="ABF41640"/>
    <property type="gene ID" value="Acid345_2639"/>
</dbReference>
<keyword evidence="1" id="KW-0472">Membrane</keyword>
<gene>
    <name evidence="2" type="ordered locus">Acid345_2639</name>
</gene>
<feature type="transmembrane region" description="Helical" evidence="1">
    <location>
        <begin position="47"/>
        <end position="71"/>
    </location>
</feature>
<dbReference type="RefSeq" id="WP_011523441.1">
    <property type="nucleotide sequence ID" value="NC_008009.1"/>
</dbReference>
<evidence type="ECO:0000313" key="3">
    <source>
        <dbReference type="Proteomes" id="UP000002432"/>
    </source>
</evidence>
<evidence type="ECO:0000313" key="2">
    <source>
        <dbReference type="EMBL" id="ABF41640.1"/>
    </source>
</evidence>
<dbReference type="STRING" id="204669.Acid345_2639"/>
<dbReference type="Proteomes" id="UP000002432">
    <property type="component" value="Chromosome"/>
</dbReference>
<dbReference type="HOGENOM" id="CLU_1183808_0_0_0"/>
<accession>Q1INB0</accession>
<name>Q1INB0_KORVE</name>
<feature type="transmembrane region" description="Helical" evidence="1">
    <location>
        <begin position="15"/>
        <end position="35"/>
    </location>
</feature>
<dbReference type="KEGG" id="aba:Acid345_2639"/>
<keyword evidence="3" id="KW-1185">Reference proteome</keyword>
<feature type="transmembrane region" description="Helical" evidence="1">
    <location>
        <begin position="113"/>
        <end position="133"/>
    </location>
</feature>
<sequence length="234" mass="26182">MKRQPVPLTRDDWKANAIGVSTIAIGVLIVFMIFWPKFSVDPKTSEHPLPAIAFFYAIAVALPSLFALYLWRNGISQRSIKNCLIFAATGAALFSAGRWMSTPSDRPTAIFKVEALGVLFFAIGIAEVPRLLWLNQSSERASLLGVWESQPGDGEGIQKYGRVQMRFLPNGQLIYTVLSDTAPRSFRHYYSVQGSDIVMRQANPVEDEKTPFAFMSDGALVLYRKGVKSQYRRI</sequence>
<dbReference type="AlphaFoldDB" id="Q1INB0"/>
<evidence type="ECO:0000256" key="1">
    <source>
        <dbReference type="SAM" id="Phobius"/>
    </source>
</evidence>
<organism evidence="2 3">
    <name type="scientific">Koribacter versatilis (strain Ellin345)</name>
    <dbReference type="NCBI Taxonomy" id="204669"/>
    <lineage>
        <taxon>Bacteria</taxon>
        <taxon>Pseudomonadati</taxon>
        <taxon>Acidobacteriota</taxon>
        <taxon>Terriglobia</taxon>
        <taxon>Terriglobales</taxon>
        <taxon>Candidatus Korobacteraceae</taxon>
        <taxon>Candidatus Korobacter</taxon>
    </lineage>
</organism>
<feature type="transmembrane region" description="Helical" evidence="1">
    <location>
        <begin position="83"/>
        <end position="101"/>
    </location>
</feature>
<dbReference type="EMBL" id="CP000360">
    <property type="protein sequence ID" value="ABF41640.1"/>
    <property type="molecule type" value="Genomic_DNA"/>
</dbReference>
<reference evidence="2 3" key="1">
    <citation type="journal article" date="2009" name="Appl. Environ. Microbiol.">
        <title>Three genomes from the phylum Acidobacteria provide insight into the lifestyles of these microorganisms in soils.</title>
        <authorList>
            <person name="Ward N.L."/>
            <person name="Challacombe J.F."/>
            <person name="Janssen P.H."/>
            <person name="Henrissat B."/>
            <person name="Coutinho P.M."/>
            <person name="Wu M."/>
            <person name="Xie G."/>
            <person name="Haft D.H."/>
            <person name="Sait M."/>
            <person name="Badger J."/>
            <person name="Barabote R.D."/>
            <person name="Bradley B."/>
            <person name="Brettin T.S."/>
            <person name="Brinkac L.M."/>
            <person name="Bruce D."/>
            <person name="Creasy T."/>
            <person name="Daugherty S.C."/>
            <person name="Davidsen T.M."/>
            <person name="DeBoy R.T."/>
            <person name="Detter J.C."/>
            <person name="Dodson R.J."/>
            <person name="Durkin A.S."/>
            <person name="Ganapathy A."/>
            <person name="Gwinn-Giglio M."/>
            <person name="Han C.S."/>
            <person name="Khouri H."/>
            <person name="Kiss H."/>
            <person name="Kothari S.P."/>
            <person name="Madupu R."/>
            <person name="Nelson K.E."/>
            <person name="Nelson W.C."/>
            <person name="Paulsen I."/>
            <person name="Penn K."/>
            <person name="Ren Q."/>
            <person name="Rosovitz M.J."/>
            <person name="Selengut J.D."/>
            <person name="Shrivastava S."/>
            <person name="Sullivan S.A."/>
            <person name="Tapia R."/>
            <person name="Thompson L.S."/>
            <person name="Watkins K.L."/>
            <person name="Yang Q."/>
            <person name="Yu C."/>
            <person name="Zafar N."/>
            <person name="Zhou L."/>
            <person name="Kuske C.R."/>
        </authorList>
    </citation>
    <scope>NUCLEOTIDE SEQUENCE [LARGE SCALE GENOMIC DNA]</scope>
    <source>
        <strain evidence="2 3">Ellin345</strain>
    </source>
</reference>
<keyword evidence="1" id="KW-0812">Transmembrane</keyword>